<accession>A0A059T5M1</accession>
<name>A0A059T5M1_9CAUD</name>
<evidence type="ECO:0000313" key="2">
    <source>
        <dbReference type="Proteomes" id="UP000026994"/>
    </source>
</evidence>
<proteinExistence type="predicted"/>
<dbReference type="EMBL" id="KJ094029">
    <property type="protein sequence ID" value="AHL19128.1"/>
    <property type="molecule type" value="Genomic_DNA"/>
</dbReference>
<organism evidence="1 2">
    <name type="scientific">Listeria phage LP-064</name>
    <dbReference type="NCBI Taxonomy" id="1458853"/>
    <lineage>
        <taxon>Viruses</taxon>
        <taxon>Duplodnaviria</taxon>
        <taxon>Heunggongvirae</taxon>
        <taxon>Uroviricota</taxon>
        <taxon>Caudoviricetes</taxon>
        <taxon>Herelleviridae</taxon>
        <taxon>Jasinskavirinae</taxon>
        <taxon>Pecentumvirus</taxon>
        <taxon>Pecentumvirus LP064</taxon>
    </lineage>
</organism>
<keyword evidence="2" id="KW-1185">Reference proteome</keyword>
<reference evidence="1 2" key="1">
    <citation type="journal article" date="2014" name="Appl. Environ. Microbiol.">
        <title>Comparative genomic and morphological analysis of Listeria phages isolated from farm environments.</title>
        <authorList>
            <person name="Denes T."/>
            <person name="Vongkamjan K."/>
            <person name="Ackermann H.W."/>
            <person name="Moreno Switt A.I."/>
            <person name="Wiedmann M."/>
            <person name="den Bakker H.C."/>
        </authorList>
    </citation>
    <scope>NUCLEOTIDE SEQUENCE [LARGE SCALE GENOMIC DNA]</scope>
</reference>
<evidence type="ECO:0000313" key="1">
    <source>
        <dbReference type="EMBL" id="AHL19128.1"/>
    </source>
</evidence>
<protein>
    <submittedName>
        <fullName evidence="1">Uncharacterized protein</fullName>
    </submittedName>
</protein>
<gene>
    <name evidence="1" type="ORF">LP064_106</name>
</gene>
<sequence length="205" mass="23951">MKQSTQRPSLFNNPKQVMRNMARAIESDVIATGAQEASRIPNVEIKIMPKYLEVTEKRMEKNGVIDLKPYFAKSNKKKWNQEGNWYLVIPIRLKTRDMSRKLYDDLRKQSSPPVGSSTTIVSDFLYDRRRTSPSVPSINYNPKSNNVTKKRISNSRTTYTVYRTVTAKSPANSWIVNRDRVNEEDMSKTMLDRIDRLMKWKLKNL</sequence>
<dbReference type="Proteomes" id="UP000026994">
    <property type="component" value="Segment"/>
</dbReference>